<feature type="transmembrane region" description="Helical" evidence="1">
    <location>
        <begin position="76"/>
        <end position="97"/>
    </location>
</feature>
<organism evidence="2">
    <name type="scientific">metagenome</name>
    <dbReference type="NCBI Taxonomy" id="256318"/>
    <lineage>
        <taxon>unclassified sequences</taxon>
        <taxon>metagenomes</taxon>
    </lineage>
</organism>
<feature type="transmembrane region" description="Helical" evidence="1">
    <location>
        <begin position="12"/>
        <end position="36"/>
    </location>
</feature>
<feature type="transmembrane region" description="Helical" evidence="1">
    <location>
        <begin position="109"/>
        <end position="130"/>
    </location>
</feature>
<evidence type="ECO:0000313" key="2">
    <source>
        <dbReference type="EMBL" id="CUR55972.1"/>
    </source>
</evidence>
<accession>A0A2P2C5F0</accession>
<keyword evidence="1" id="KW-0812">Transmembrane</keyword>
<dbReference type="AlphaFoldDB" id="A0A2P2C5F0"/>
<feature type="transmembrane region" description="Helical" evidence="1">
    <location>
        <begin position="42"/>
        <end position="64"/>
    </location>
</feature>
<reference evidence="2" key="1">
    <citation type="submission" date="2015-08" db="EMBL/GenBank/DDBJ databases">
        <authorList>
            <person name="Babu N.S."/>
            <person name="Beckwith C.J."/>
            <person name="Beseler K.G."/>
            <person name="Brison A."/>
            <person name="Carone J.V."/>
            <person name="Caskin T.P."/>
            <person name="Diamond M."/>
            <person name="Durham M.E."/>
            <person name="Foxe J.M."/>
            <person name="Go M."/>
            <person name="Henderson B.A."/>
            <person name="Jones I.B."/>
            <person name="McGettigan J.A."/>
            <person name="Micheletti S.J."/>
            <person name="Nasrallah M.E."/>
            <person name="Ortiz D."/>
            <person name="Piller C.R."/>
            <person name="Privatt S.R."/>
            <person name="Schneider S.L."/>
            <person name="Sharp S."/>
            <person name="Smith T.C."/>
            <person name="Stanton J.D."/>
            <person name="Ullery H.E."/>
            <person name="Wilson R.J."/>
            <person name="Serrano M.G."/>
            <person name="Buck G."/>
            <person name="Lee V."/>
            <person name="Wang Y."/>
            <person name="Carvalho R."/>
            <person name="Voegtly L."/>
            <person name="Shi R."/>
            <person name="Duckworth R."/>
            <person name="Johnson A."/>
            <person name="Loviza R."/>
            <person name="Walstead R."/>
            <person name="Shah Z."/>
            <person name="Kiflezghi M."/>
            <person name="Wade K."/>
            <person name="Ball S.L."/>
            <person name="Bradley K.W."/>
            <person name="Asai D.J."/>
            <person name="Bowman C.A."/>
            <person name="Russell D.A."/>
            <person name="Pope W.H."/>
            <person name="Jacobs-Sera D."/>
            <person name="Hendrix R.W."/>
            <person name="Hatfull G.F."/>
        </authorList>
    </citation>
    <scope>NUCLEOTIDE SEQUENCE</scope>
</reference>
<keyword evidence="1" id="KW-0472">Membrane</keyword>
<dbReference type="EMBL" id="CZKA01000025">
    <property type="protein sequence ID" value="CUR55972.1"/>
    <property type="molecule type" value="Genomic_DNA"/>
</dbReference>
<evidence type="ECO:0000256" key="1">
    <source>
        <dbReference type="SAM" id="Phobius"/>
    </source>
</evidence>
<proteinExistence type="predicted"/>
<sequence>MTTESKQDTTSGGSVLLGAAFFTVLVGFLAVLLGALTGGADAAYGALTGTLLVVVVLGFGSFAVNAVADLMPSASLMIALLTYTLQVVVMGLVFVGLNRSGLLEDALDPRWLAGAVIVGTFGWLIGQIVLATRVRIPVYELSVDVPEAGAR</sequence>
<keyword evidence="1" id="KW-1133">Transmembrane helix</keyword>
<name>A0A2P2C5F0_9ZZZZ</name>
<protein>
    <submittedName>
        <fullName evidence="2">Putative ATP synthase protein I</fullName>
    </submittedName>
</protein>
<gene>
    <name evidence="2" type="ORF">NOCA2310094</name>
</gene>